<reference evidence="4" key="1">
    <citation type="submission" date="2016-06" db="UniProtKB">
        <authorList>
            <consortium name="WormBaseParasite"/>
        </authorList>
    </citation>
    <scope>IDENTIFICATION</scope>
</reference>
<dbReference type="AlphaFoldDB" id="A0A183SZP5"/>
<evidence type="ECO:0000256" key="1">
    <source>
        <dbReference type="SAM" id="MobiDB-lite"/>
    </source>
</evidence>
<dbReference type="WBParaSite" id="SSLN_0001005501-mRNA-1">
    <property type="protein sequence ID" value="SSLN_0001005501-mRNA-1"/>
    <property type="gene ID" value="SSLN_0001005501"/>
</dbReference>
<protein>
    <submittedName>
        <fullName evidence="4">Integrase catalytic domain-containing protein</fullName>
    </submittedName>
</protein>
<dbReference type="OrthoDB" id="422540at2759"/>
<proteinExistence type="predicted"/>
<reference evidence="2 3" key="2">
    <citation type="submission" date="2018-11" db="EMBL/GenBank/DDBJ databases">
        <authorList>
            <consortium name="Pathogen Informatics"/>
        </authorList>
    </citation>
    <scope>NUCLEOTIDE SEQUENCE [LARGE SCALE GENOMIC DNA]</scope>
    <source>
        <strain evidence="2 3">NST_G2</strain>
    </source>
</reference>
<dbReference type="EMBL" id="UYSU01035400">
    <property type="protein sequence ID" value="VDL96078.1"/>
    <property type="molecule type" value="Genomic_DNA"/>
</dbReference>
<feature type="compositionally biased region" description="Polar residues" evidence="1">
    <location>
        <begin position="10"/>
        <end position="22"/>
    </location>
</feature>
<accession>A0A183SZP5</accession>
<evidence type="ECO:0000313" key="2">
    <source>
        <dbReference type="EMBL" id="VDL96078.1"/>
    </source>
</evidence>
<organism evidence="4">
    <name type="scientific">Schistocephalus solidus</name>
    <name type="common">Tapeworm</name>
    <dbReference type="NCBI Taxonomy" id="70667"/>
    <lineage>
        <taxon>Eukaryota</taxon>
        <taxon>Metazoa</taxon>
        <taxon>Spiralia</taxon>
        <taxon>Lophotrochozoa</taxon>
        <taxon>Platyhelminthes</taxon>
        <taxon>Cestoda</taxon>
        <taxon>Eucestoda</taxon>
        <taxon>Diphyllobothriidea</taxon>
        <taxon>Diphyllobothriidae</taxon>
        <taxon>Schistocephalus</taxon>
    </lineage>
</organism>
<gene>
    <name evidence="2" type="ORF">SSLN_LOCUS9693</name>
</gene>
<dbReference type="Proteomes" id="UP000275846">
    <property type="component" value="Unassembled WGS sequence"/>
</dbReference>
<feature type="region of interest" description="Disordered" evidence="1">
    <location>
        <begin position="1"/>
        <end position="23"/>
    </location>
</feature>
<evidence type="ECO:0000313" key="3">
    <source>
        <dbReference type="Proteomes" id="UP000275846"/>
    </source>
</evidence>
<keyword evidence="3" id="KW-1185">Reference proteome</keyword>
<sequence length="326" mass="36237">MFEDCEYPSRPSTIGTDSQTTGDADYRSVSAKVVYQVAIANQSARGSRSHMFRFVCRFACLTLQIEALRSRGRRLKRSHRPSGSLHTHDRFAAGASCVFVPANQPAHFTDWLQATEDASWNLKNGRGLTHWPQETVSSYVWSVQPPSSGSTSTTTCWYHPTFGDNAHRYISPYSFIFQQNKRVSSKVNVTNINSVFSPGRTLYVCDARSDRRYLAVSVSLIATFGTSSLSLDIGLQRLFPDVLSAVFGADFRTAFDLMVDGRHSRLHDQTTKLTVYGIPSSGASRKLTVLEPEPNGPFQQLLAKYPAITRPNLSSSTPPHDIAHHI</sequence>
<name>A0A183SZP5_SCHSO</name>
<evidence type="ECO:0000313" key="4">
    <source>
        <dbReference type="WBParaSite" id="SSLN_0001005501-mRNA-1"/>
    </source>
</evidence>